<dbReference type="Proteomes" id="UP001227268">
    <property type="component" value="Unassembled WGS sequence"/>
</dbReference>
<dbReference type="EMBL" id="JASBWT010000006">
    <property type="protein sequence ID" value="KAJ9103995.1"/>
    <property type="molecule type" value="Genomic_DNA"/>
</dbReference>
<keyword evidence="2" id="KW-1185">Reference proteome</keyword>
<reference evidence="1" key="1">
    <citation type="submission" date="2023-04" db="EMBL/GenBank/DDBJ databases">
        <title>Draft Genome sequencing of Naganishia species isolated from polar environments using Oxford Nanopore Technology.</title>
        <authorList>
            <person name="Leo P."/>
            <person name="Venkateswaran K."/>
        </authorList>
    </citation>
    <scope>NUCLEOTIDE SEQUENCE</scope>
    <source>
        <strain evidence="1">MNA-CCFEE 5423</strain>
    </source>
</reference>
<accession>A0ACC2VYQ8</accession>
<sequence>MSSTIDSILAALPRDRPQLRISRDLIIGAVLGLTLTLSSASLALWMSRPRWWTRGWEDSGSNTPLEGVAARRTEERSPVEIRSNEVVHGVLGLIVIENAEAAGILVPNTGCKIFEGTVGSTGISIATVGQAKILPAQKHWNSAIIASIQRKNLPSNLKVQLQRTETTWLPPSPRIVERATSSTSDPVDCTYPIFGVTYLWVDEIDTEPFYSFADQFEVSDFGSVYS</sequence>
<organism evidence="1 2">
    <name type="scientific">Naganishia friedmannii</name>
    <dbReference type="NCBI Taxonomy" id="89922"/>
    <lineage>
        <taxon>Eukaryota</taxon>
        <taxon>Fungi</taxon>
        <taxon>Dikarya</taxon>
        <taxon>Basidiomycota</taxon>
        <taxon>Agaricomycotina</taxon>
        <taxon>Tremellomycetes</taxon>
        <taxon>Filobasidiales</taxon>
        <taxon>Filobasidiaceae</taxon>
        <taxon>Naganishia</taxon>
    </lineage>
</organism>
<protein>
    <submittedName>
        <fullName evidence="1">Uncharacterized protein</fullName>
    </submittedName>
</protein>
<gene>
    <name evidence="1" type="ORF">QFC21_002458</name>
</gene>
<evidence type="ECO:0000313" key="2">
    <source>
        <dbReference type="Proteomes" id="UP001227268"/>
    </source>
</evidence>
<evidence type="ECO:0000313" key="1">
    <source>
        <dbReference type="EMBL" id="KAJ9103995.1"/>
    </source>
</evidence>
<proteinExistence type="predicted"/>
<name>A0ACC2VYQ8_9TREE</name>
<comment type="caution">
    <text evidence="1">The sequence shown here is derived from an EMBL/GenBank/DDBJ whole genome shotgun (WGS) entry which is preliminary data.</text>
</comment>